<comment type="caution">
    <text evidence="1">The sequence shown here is derived from an EMBL/GenBank/DDBJ whole genome shotgun (WGS) entry which is preliminary data.</text>
</comment>
<proteinExistence type="predicted"/>
<protein>
    <submittedName>
        <fullName evidence="1">Uncharacterized protein</fullName>
    </submittedName>
</protein>
<dbReference type="EMBL" id="JOKH01000002">
    <property type="protein sequence ID" value="KEQ18045.1"/>
    <property type="molecule type" value="Genomic_DNA"/>
</dbReference>
<accession>A0A081NHX2</accession>
<dbReference type="OrthoDB" id="6195568at2"/>
<gene>
    <name evidence="1" type="ORF">GZ78_10700</name>
</gene>
<evidence type="ECO:0000313" key="2">
    <source>
        <dbReference type="Proteomes" id="UP000028073"/>
    </source>
</evidence>
<reference evidence="1 2" key="1">
    <citation type="submission" date="2014-06" db="EMBL/GenBank/DDBJ databases">
        <title>Whole Genome Sequences of Three Symbiotic Endozoicomonas Bacteria.</title>
        <authorList>
            <person name="Neave M.J."/>
            <person name="Apprill A."/>
            <person name="Voolstra C.R."/>
        </authorList>
    </citation>
    <scope>NUCLEOTIDE SEQUENCE [LARGE SCALE GENOMIC DNA]</scope>
    <source>
        <strain evidence="1 2">DSM 25634</strain>
    </source>
</reference>
<organism evidence="1 2">
    <name type="scientific">Endozoicomonas numazuensis</name>
    <dbReference type="NCBI Taxonomy" id="1137799"/>
    <lineage>
        <taxon>Bacteria</taxon>
        <taxon>Pseudomonadati</taxon>
        <taxon>Pseudomonadota</taxon>
        <taxon>Gammaproteobacteria</taxon>
        <taxon>Oceanospirillales</taxon>
        <taxon>Endozoicomonadaceae</taxon>
        <taxon>Endozoicomonas</taxon>
    </lineage>
</organism>
<name>A0A081NHX2_9GAMM</name>
<keyword evidence="2" id="KW-1185">Reference proteome</keyword>
<sequence>MESIIILFICGLALYQLSLRQDKMAEQMVAQSFNRFERRYNNVTYSCLDATVVKKQLHGFPSVPLVPSVNYTARALCLSDNNHWFWFDASIRNMKLCSTSITPVSLAEASDALSCDPEALSQYFPKKKNTKAKAETST</sequence>
<evidence type="ECO:0000313" key="1">
    <source>
        <dbReference type="EMBL" id="KEQ18045.1"/>
    </source>
</evidence>
<dbReference type="AlphaFoldDB" id="A0A081NHX2"/>
<dbReference type="Proteomes" id="UP000028073">
    <property type="component" value="Unassembled WGS sequence"/>
</dbReference>
<dbReference type="RefSeq" id="WP_034835089.1">
    <property type="nucleotide sequence ID" value="NZ_JOKH01000002.1"/>
</dbReference>